<keyword evidence="5" id="KW-1185">Reference proteome</keyword>
<protein>
    <submittedName>
        <fullName evidence="4">TetR family transcriptional regulator</fullName>
    </submittedName>
</protein>
<dbReference type="InterPro" id="IPR001647">
    <property type="entry name" value="HTH_TetR"/>
</dbReference>
<dbReference type="InterPro" id="IPR009057">
    <property type="entry name" value="Homeodomain-like_sf"/>
</dbReference>
<evidence type="ECO:0000256" key="2">
    <source>
        <dbReference type="PROSITE-ProRule" id="PRU00335"/>
    </source>
</evidence>
<dbReference type="EMBL" id="BSEJ01000002">
    <property type="protein sequence ID" value="GLJ60605.1"/>
    <property type="molecule type" value="Genomic_DNA"/>
</dbReference>
<gene>
    <name evidence="4" type="ORF">GCM10017576_07340</name>
</gene>
<reference evidence="4" key="2">
    <citation type="submission" date="2023-01" db="EMBL/GenBank/DDBJ databases">
        <authorList>
            <person name="Sun Q."/>
            <person name="Evtushenko L."/>
        </authorList>
    </citation>
    <scope>NUCLEOTIDE SEQUENCE</scope>
    <source>
        <strain evidence="4">VKM Ac-1020</strain>
    </source>
</reference>
<feature type="DNA-binding region" description="H-T-H motif" evidence="2">
    <location>
        <begin position="28"/>
        <end position="47"/>
    </location>
</feature>
<evidence type="ECO:0000313" key="5">
    <source>
        <dbReference type="Proteomes" id="UP001142462"/>
    </source>
</evidence>
<reference evidence="4" key="1">
    <citation type="journal article" date="2014" name="Int. J. Syst. Evol. Microbiol.">
        <title>Complete genome sequence of Corynebacterium casei LMG S-19264T (=DSM 44701T), isolated from a smear-ripened cheese.</title>
        <authorList>
            <consortium name="US DOE Joint Genome Institute (JGI-PGF)"/>
            <person name="Walter F."/>
            <person name="Albersmeier A."/>
            <person name="Kalinowski J."/>
            <person name="Ruckert C."/>
        </authorList>
    </citation>
    <scope>NUCLEOTIDE SEQUENCE</scope>
    <source>
        <strain evidence="4">VKM Ac-1020</strain>
    </source>
</reference>
<dbReference type="Gene3D" id="1.10.357.10">
    <property type="entry name" value="Tetracycline Repressor, domain 2"/>
    <property type="match status" value="1"/>
</dbReference>
<dbReference type="PROSITE" id="PS50977">
    <property type="entry name" value="HTH_TETR_2"/>
    <property type="match status" value="1"/>
</dbReference>
<dbReference type="SUPFAM" id="SSF46689">
    <property type="entry name" value="Homeodomain-like"/>
    <property type="match status" value="1"/>
</dbReference>
<accession>A0A9W6H1Q3</accession>
<dbReference type="AlphaFoldDB" id="A0A9W6H1Q3"/>
<dbReference type="Pfam" id="PF17940">
    <property type="entry name" value="TetR_C_31"/>
    <property type="match status" value="1"/>
</dbReference>
<evidence type="ECO:0000313" key="4">
    <source>
        <dbReference type="EMBL" id="GLJ60605.1"/>
    </source>
</evidence>
<dbReference type="Pfam" id="PF00440">
    <property type="entry name" value="TetR_N"/>
    <property type="match status" value="1"/>
</dbReference>
<dbReference type="InterPro" id="IPR041583">
    <property type="entry name" value="TetR_C_31"/>
</dbReference>
<name>A0A9W6H1Q3_9MICO</name>
<evidence type="ECO:0000256" key="1">
    <source>
        <dbReference type="ARBA" id="ARBA00023125"/>
    </source>
</evidence>
<comment type="caution">
    <text evidence="4">The sequence shown here is derived from an EMBL/GenBank/DDBJ whole genome shotgun (WGS) entry which is preliminary data.</text>
</comment>
<evidence type="ECO:0000259" key="3">
    <source>
        <dbReference type="PROSITE" id="PS50977"/>
    </source>
</evidence>
<feature type="domain" description="HTH tetR-type" evidence="3">
    <location>
        <begin position="5"/>
        <end position="65"/>
    </location>
</feature>
<dbReference type="RefSeq" id="WP_271172324.1">
    <property type="nucleotide sequence ID" value="NZ_BSEJ01000002.1"/>
</dbReference>
<dbReference type="GO" id="GO:0003677">
    <property type="term" value="F:DNA binding"/>
    <property type="evidence" value="ECO:0007669"/>
    <property type="project" value="UniProtKB-UniRule"/>
</dbReference>
<sequence length="189" mass="20432">MARNEERRAALADAGLRVLAREGARGLTHRAVDAEAGAPRGTASNYFTSREALVDGLVARIGERLTPDPAVHARLASRAPSRELFADYLRDIVQRLLADRDVTLALLELRLEAARRPSVAESLGGWMRAGFAGDVAFNEGAGLPGGRTEIALFHYAVDGLILDRLTVSIDPAISIDDVIDELVDRLLPR</sequence>
<organism evidence="4 5">
    <name type="scientific">Microbacterium barkeri</name>
    <dbReference type="NCBI Taxonomy" id="33917"/>
    <lineage>
        <taxon>Bacteria</taxon>
        <taxon>Bacillati</taxon>
        <taxon>Actinomycetota</taxon>
        <taxon>Actinomycetes</taxon>
        <taxon>Micrococcales</taxon>
        <taxon>Microbacteriaceae</taxon>
        <taxon>Microbacterium</taxon>
    </lineage>
</organism>
<proteinExistence type="predicted"/>
<keyword evidence="1 2" id="KW-0238">DNA-binding</keyword>
<dbReference type="Proteomes" id="UP001142462">
    <property type="component" value="Unassembled WGS sequence"/>
</dbReference>